<dbReference type="Proteomes" id="UP001164250">
    <property type="component" value="Chromosome 11"/>
</dbReference>
<sequence length="406" mass="46968">MERYNFIKEIGSGAFGSVWKAVNKQSGEVVAIKALKKSYQSWEECKNLREVKSLRKLNHPNIVKLKELVKENDVLYFVFEFMDCNLYELMKDRKNLFSEAEVRRLCFQVFQGLNYLHQNGYFHRDLKPENLLVLKDVIKIADFGLVREIDSCPPYTEYVSTRWYRAPEVLLHSQFYSSKVDMWAMGAIMVELFTLSPLFPGANEGDEMYKICSVIGSPTEDSWADGLSQATYINYRFPELTGLNLSVLLPSVSKDAVSLIESLCSWDPCKRPTAAEALQHPFFQRFFYVPPPLCWTAVDRRMYYLPSQELDDPFTSGVQHKLKKTNQIQDADKNDNFMNRCAKQQKYSIKNFRTTLGVPDMVEEVANMTTASPWESFGQPNSPELRTGNLFLRPQCGRTYTRKVVR</sequence>
<proteinExistence type="predicted"/>
<name>A0ACC1AA05_9ROSI</name>
<dbReference type="EMBL" id="CM047907">
    <property type="protein sequence ID" value="KAJ0084159.1"/>
    <property type="molecule type" value="Genomic_DNA"/>
</dbReference>
<keyword evidence="2" id="KW-1185">Reference proteome</keyword>
<reference evidence="2" key="1">
    <citation type="journal article" date="2023" name="G3 (Bethesda)">
        <title>Genome assembly and association tests identify interacting loci associated with vigor, precocity, and sex in interspecific pistachio rootstocks.</title>
        <authorList>
            <person name="Palmer W."/>
            <person name="Jacygrad E."/>
            <person name="Sagayaradj S."/>
            <person name="Cavanaugh K."/>
            <person name="Han R."/>
            <person name="Bertier L."/>
            <person name="Beede B."/>
            <person name="Kafkas S."/>
            <person name="Golino D."/>
            <person name="Preece J."/>
            <person name="Michelmore R."/>
        </authorList>
    </citation>
    <scope>NUCLEOTIDE SEQUENCE [LARGE SCALE GENOMIC DNA]</scope>
</reference>
<organism evidence="1 2">
    <name type="scientific">Pistacia atlantica</name>
    <dbReference type="NCBI Taxonomy" id="434234"/>
    <lineage>
        <taxon>Eukaryota</taxon>
        <taxon>Viridiplantae</taxon>
        <taxon>Streptophyta</taxon>
        <taxon>Embryophyta</taxon>
        <taxon>Tracheophyta</taxon>
        <taxon>Spermatophyta</taxon>
        <taxon>Magnoliopsida</taxon>
        <taxon>eudicotyledons</taxon>
        <taxon>Gunneridae</taxon>
        <taxon>Pentapetalae</taxon>
        <taxon>rosids</taxon>
        <taxon>malvids</taxon>
        <taxon>Sapindales</taxon>
        <taxon>Anacardiaceae</taxon>
        <taxon>Pistacia</taxon>
    </lineage>
</organism>
<protein>
    <submittedName>
        <fullName evidence="1">Uncharacterized protein</fullName>
    </submittedName>
</protein>
<evidence type="ECO:0000313" key="2">
    <source>
        <dbReference type="Proteomes" id="UP001164250"/>
    </source>
</evidence>
<comment type="caution">
    <text evidence="1">The sequence shown here is derived from an EMBL/GenBank/DDBJ whole genome shotgun (WGS) entry which is preliminary data.</text>
</comment>
<evidence type="ECO:0000313" key="1">
    <source>
        <dbReference type="EMBL" id="KAJ0084159.1"/>
    </source>
</evidence>
<accession>A0ACC1AA05</accession>
<gene>
    <name evidence="1" type="ORF">Patl1_29543</name>
</gene>